<dbReference type="Pfam" id="PF14104">
    <property type="entry name" value="DUF4277"/>
    <property type="match status" value="1"/>
</dbReference>
<name>A0A0K2SGN5_LIMPI</name>
<dbReference type="NCBIfam" id="NF033559">
    <property type="entry name" value="transpos_IS1634"/>
    <property type="match status" value="1"/>
</dbReference>
<protein>
    <submittedName>
        <fullName evidence="3">Transposase</fullName>
    </submittedName>
</protein>
<reference evidence="4" key="1">
    <citation type="submission" date="2015-07" db="EMBL/GenBank/DDBJ databases">
        <title>Complete genome sequence and phylogenetic analysis of Limnochorda pilosa.</title>
        <authorList>
            <person name="Watanabe M."/>
            <person name="Kojima H."/>
            <person name="Fukui M."/>
        </authorList>
    </citation>
    <scope>NUCLEOTIDE SEQUENCE [LARGE SCALE GENOMIC DNA]</scope>
    <source>
        <strain evidence="4">HC45</strain>
    </source>
</reference>
<keyword evidence="4" id="KW-1185">Reference proteome</keyword>
<keyword evidence="1" id="KW-0472">Membrane</keyword>
<dbReference type="Proteomes" id="UP000065807">
    <property type="component" value="Chromosome"/>
</dbReference>
<evidence type="ECO:0000313" key="4">
    <source>
        <dbReference type="Proteomes" id="UP000065807"/>
    </source>
</evidence>
<dbReference type="PANTHER" id="PTHR34614">
    <property type="match status" value="1"/>
</dbReference>
<dbReference type="RefSeq" id="WP_068133651.1">
    <property type="nucleotide sequence ID" value="NZ_AP014924.1"/>
</dbReference>
<reference evidence="4" key="2">
    <citation type="journal article" date="2016" name="Int. J. Syst. Evol. Microbiol.">
        <title>Complete genome sequence and cell structure of Limnochorda pilosa, a Gram-negative spore-former within the phylum Firmicutes.</title>
        <authorList>
            <person name="Watanabe M."/>
            <person name="Kojima H."/>
            <person name="Fukui M."/>
        </authorList>
    </citation>
    <scope>NUCLEOTIDE SEQUENCE [LARGE SCALE GENOMIC DNA]</scope>
    <source>
        <strain evidence="4">HC45</strain>
    </source>
</reference>
<evidence type="ECO:0000256" key="1">
    <source>
        <dbReference type="SAM" id="Phobius"/>
    </source>
</evidence>
<evidence type="ECO:0000313" key="3">
    <source>
        <dbReference type="EMBL" id="BAS26273.1"/>
    </source>
</evidence>
<dbReference type="PANTHER" id="PTHR34614:SF2">
    <property type="entry name" value="TRANSPOSASE IS4-LIKE DOMAIN-CONTAINING PROTEIN"/>
    <property type="match status" value="1"/>
</dbReference>
<sequence length="570" mass="65191">MDPSRERFAIPHGGAAVLLARLCQQLRIRPIVNAMVRWDPTQCKVSPGTLVVALTLNLLLDREPLYKVKEFYRRRDLGLLFEEPVDVEALNDDALGRALDRLAEIDLPQILQTVGLSAVHLGEMEVRSVHADTTSVSVYGGFGPTEGDRKFLEAHPGKELVRISRGYSKQHRPDLKQFITGLVVTSDGMPILGTIRDGNLNDQIWNREILEALKTSFLDPRRVVYVADSSLVTTKNLDLMAQSKVRFISRLPERFKACDEVKAQAFAENRWQPIGVLAKTRRDGAYYQGVSYLHPIDGRPYRLTVIRSSALDGRKKRKLDSVIGKEREELSKAARELMRQRFNCRADAEAALASFQESYQDALHTYKGQVLAYTEFLRPRGRPRKEVVYPKKTHYQVELRLFAPSEEAKKAWLERESAFVLISNLPEEEWSDTALLEEYKGQTKVEQGFRVYKHPILAEGIFLKSTRRVEAFAYVATLALMAAAFLEYRVRRELKKRKRKGLRLLRGDRVVERPASRALLEELAYIHILWHMTPEGYGRYLQTDLPKEHLDILDLAGFGTEIYVTPMTEV</sequence>
<organism evidence="3 4">
    <name type="scientific">Limnochorda pilosa</name>
    <dbReference type="NCBI Taxonomy" id="1555112"/>
    <lineage>
        <taxon>Bacteria</taxon>
        <taxon>Bacillati</taxon>
        <taxon>Bacillota</taxon>
        <taxon>Limnochordia</taxon>
        <taxon>Limnochordales</taxon>
        <taxon>Limnochordaceae</taxon>
        <taxon>Limnochorda</taxon>
    </lineage>
</organism>
<dbReference type="InterPro" id="IPR047654">
    <property type="entry name" value="IS1634_transpos"/>
</dbReference>
<dbReference type="AlphaFoldDB" id="A0A0K2SGN5"/>
<keyword evidence="1" id="KW-0812">Transmembrane</keyword>
<dbReference type="EMBL" id="AP014924">
    <property type="protein sequence ID" value="BAS26273.1"/>
    <property type="molecule type" value="Genomic_DNA"/>
</dbReference>
<dbReference type="InterPro" id="IPR012337">
    <property type="entry name" value="RNaseH-like_sf"/>
</dbReference>
<gene>
    <name evidence="3" type="ORF">LIP_0416</name>
</gene>
<keyword evidence="1" id="KW-1133">Transmembrane helix</keyword>
<dbReference type="OrthoDB" id="2492750at2"/>
<accession>A0A0K2SGN5</accession>
<evidence type="ECO:0000259" key="2">
    <source>
        <dbReference type="Pfam" id="PF14104"/>
    </source>
</evidence>
<dbReference type="InterPro" id="IPR025457">
    <property type="entry name" value="DUF4277"/>
</dbReference>
<dbReference type="SUPFAM" id="SSF53098">
    <property type="entry name" value="Ribonuclease H-like"/>
    <property type="match status" value="1"/>
</dbReference>
<dbReference type="KEGG" id="lpil:LIP_0416"/>
<proteinExistence type="predicted"/>
<dbReference type="STRING" id="1555112.LIP_0416"/>
<feature type="transmembrane region" description="Helical" evidence="1">
    <location>
        <begin position="471"/>
        <end position="490"/>
    </location>
</feature>
<feature type="domain" description="DUF4277" evidence="2">
    <location>
        <begin position="18"/>
        <end position="114"/>
    </location>
</feature>